<comment type="similarity">
    <text evidence="1">Belongs to the TRAFAC class TrmE-Era-EngA-EngB-Septin-like GTPase superfamily. AIG1/Toc34/Toc159-like paraseptin GTPase family. IAN subfamily.</text>
</comment>
<keyword evidence="7" id="KW-1185">Reference proteome</keyword>
<name>A0A3B4ERF9_PYGNA</name>
<dbReference type="PANTHER" id="PTHR10903">
    <property type="entry name" value="GTPASE, IMAP FAMILY MEMBER-RELATED"/>
    <property type="match status" value="1"/>
</dbReference>
<keyword evidence="3" id="KW-0342">GTP-binding</keyword>
<dbReference type="OMA" id="YELMETT"/>
<dbReference type="SUPFAM" id="SSF52540">
    <property type="entry name" value="P-loop containing nucleoside triphosphate hydrolases"/>
    <property type="match status" value="1"/>
</dbReference>
<dbReference type="InterPro" id="IPR027417">
    <property type="entry name" value="P-loop_NTPase"/>
</dbReference>
<proteinExistence type="inferred from homology"/>
<dbReference type="RefSeq" id="XP_017548463.1">
    <property type="nucleotide sequence ID" value="XM_017692974.2"/>
</dbReference>
<keyword evidence="4" id="KW-0812">Transmembrane</keyword>
<dbReference type="Pfam" id="PF04548">
    <property type="entry name" value="AIG1"/>
    <property type="match status" value="1"/>
</dbReference>
<dbReference type="GeneTree" id="ENSGT00940000162556"/>
<evidence type="ECO:0000256" key="3">
    <source>
        <dbReference type="ARBA" id="ARBA00023134"/>
    </source>
</evidence>
<protein>
    <recommendedName>
        <fullName evidence="5">AIG1-type G domain-containing protein</fullName>
    </recommendedName>
</protein>
<dbReference type="PANTHER" id="PTHR10903:SF107">
    <property type="entry name" value="GTPASE IMAP FAMILY MEMBER 4-LIKE-RELATED"/>
    <property type="match status" value="1"/>
</dbReference>
<feature type="domain" description="AIG1-type G" evidence="5">
    <location>
        <begin position="18"/>
        <end position="208"/>
    </location>
</feature>
<dbReference type="PROSITE" id="PS51720">
    <property type="entry name" value="G_AIG1"/>
    <property type="match status" value="1"/>
</dbReference>
<sequence length="294" mass="32978">MSRNQCQTICPAQAGSHQMQLRIVLLGRAGAGKSKVARFLLGGKQLKGEIRSCVVYEGETAGRRICLVDTPGWGRSILHTREKIKNEVIRSVNFCPPGPHALIVVLRVEGLTEVPSVKQLNTASRHMELLSERAWKHTMVLFLCDKEVEDLTVEAYIQKANKLLEKCGNRHYVLHSEAQVSEFLQEIEKMVEGNSGDFFLPQIYYEYCQTRINEAEEAVIRRQHGNLEGGRHFLNEDNQKVDTVATKSKFLERMLGQHYLKPVGLIALVVVGALIGSMAESVYVVMESCMGIVI</sequence>
<evidence type="ECO:0000256" key="4">
    <source>
        <dbReference type="SAM" id="Phobius"/>
    </source>
</evidence>
<dbReference type="STRING" id="42514.ENSPNAP00000037879"/>
<dbReference type="AlphaFoldDB" id="A0A3B4ERF9"/>
<evidence type="ECO:0000256" key="1">
    <source>
        <dbReference type="ARBA" id="ARBA00008535"/>
    </source>
</evidence>
<dbReference type="InterPro" id="IPR045058">
    <property type="entry name" value="GIMA/IAN/Toc"/>
</dbReference>
<accession>A0A3B4ERF9</accession>
<evidence type="ECO:0000313" key="6">
    <source>
        <dbReference type="Ensembl" id="ENSPNAP00000037879.1"/>
    </source>
</evidence>
<evidence type="ECO:0000256" key="2">
    <source>
        <dbReference type="ARBA" id="ARBA00022741"/>
    </source>
</evidence>
<reference evidence="6 7" key="1">
    <citation type="submission" date="2020-10" db="EMBL/GenBank/DDBJ databases">
        <title>Pygocentrus nattereri (red-bellied piranha) genome, fPygNat1, primary haplotype.</title>
        <authorList>
            <person name="Myers G."/>
            <person name="Meyer A."/>
            <person name="Karagic N."/>
            <person name="Pippel M."/>
            <person name="Winkler S."/>
            <person name="Tracey A."/>
            <person name="Wood J."/>
            <person name="Formenti G."/>
            <person name="Howe K."/>
            <person name="Fedrigo O."/>
            <person name="Jarvis E.D."/>
        </authorList>
    </citation>
    <scope>NUCLEOTIDE SEQUENCE [LARGE SCALE GENOMIC DNA]</scope>
</reference>
<evidence type="ECO:0000313" key="7">
    <source>
        <dbReference type="Proteomes" id="UP001501920"/>
    </source>
</evidence>
<dbReference type="Proteomes" id="UP001501920">
    <property type="component" value="Chromosome 30"/>
</dbReference>
<keyword evidence="2" id="KW-0547">Nucleotide-binding</keyword>
<reference evidence="6" key="2">
    <citation type="submission" date="2025-08" db="UniProtKB">
        <authorList>
            <consortium name="Ensembl"/>
        </authorList>
    </citation>
    <scope>IDENTIFICATION</scope>
</reference>
<evidence type="ECO:0000259" key="5">
    <source>
        <dbReference type="PROSITE" id="PS51720"/>
    </source>
</evidence>
<dbReference type="InterPro" id="IPR006703">
    <property type="entry name" value="G_AIG1"/>
</dbReference>
<dbReference type="GeneID" id="108424757"/>
<dbReference type="OrthoDB" id="8954335at2759"/>
<dbReference type="Ensembl" id="ENSPNAT00000041302.2">
    <property type="protein sequence ID" value="ENSPNAP00000037879.1"/>
    <property type="gene ID" value="ENSPNAG00000029964.2"/>
</dbReference>
<feature type="transmembrane region" description="Helical" evidence="4">
    <location>
        <begin position="263"/>
        <end position="286"/>
    </location>
</feature>
<dbReference type="Gene3D" id="3.40.50.300">
    <property type="entry name" value="P-loop containing nucleotide triphosphate hydrolases"/>
    <property type="match status" value="1"/>
</dbReference>
<dbReference type="GO" id="GO:0005525">
    <property type="term" value="F:GTP binding"/>
    <property type="evidence" value="ECO:0007669"/>
    <property type="project" value="UniProtKB-KW"/>
</dbReference>
<reference evidence="6" key="3">
    <citation type="submission" date="2025-09" db="UniProtKB">
        <authorList>
            <consortium name="Ensembl"/>
        </authorList>
    </citation>
    <scope>IDENTIFICATION</scope>
</reference>
<organism evidence="6 7">
    <name type="scientific">Pygocentrus nattereri</name>
    <name type="common">Red-bellied piranha</name>
    <dbReference type="NCBI Taxonomy" id="42514"/>
    <lineage>
        <taxon>Eukaryota</taxon>
        <taxon>Metazoa</taxon>
        <taxon>Chordata</taxon>
        <taxon>Craniata</taxon>
        <taxon>Vertebrata</taxon>
        <taxon>Euteleostomi</taxon>
        <taxon>Actinopterygii</taxon>
        <taxon>Neopterygii</taxon>
        <taxon>Teleostei</taxon>
        <taxon>Ostariophysi</taxon>
        <taxon>Characiformes</taxon>
        <taxon>Characoidei</taxon>
        <taxon>Pygocentrus</taxon>
    </lineage>
</organism>
<keyword evidence="4" id="KW-0472">Membrane</keyword>
<keyword evidence="4" id="KW-1133">Transmembrane helix</keyword>